<dbReference type="Gene3D" id="1.10.1740.10">
    <property type="match status" value="1"/>
</dbReference>
<evidence type="ECO:0000256" key="5">
    <source>
        <dbReference type="ARBA" id="ARBA00023163"/>
    </source>
</evidence>
<evidence type="ECO:0000313" key="8">
    <source>
        <dbReference type="EMBL" id="ETW99359.1"/>
    </source>
</evidence>
<dbReference type="NCBIfam" id="TIGR02937">
    <property type="entry name" value="sigma70-ECF"/>
    <property type="match status" value="1"/>
</dbReference>
<proteinExistence type="inferred from homology"/>
<dbReference type="CDD" id="cd06171">
    <property type="entry name" value="Sigma70_r4"/>
    <property type="match status" value="1"/>
</dbReference>
<dbReference type="HOGENOM" id="CLU_047691_3_0_7"/>
<protein>
    <recommendedName>
        <fullName evidence="10">RNA polymerase sigma-70 region 2 domain-containing protein</fullName>
    </recommendedName>
</protein>
<evidence type="ECO:0000259" key="6">
    <source>
        <dbReference type="Pfam" id="PF04542"/>
    </source>
</evidence>
<evidence type="ECO:0000256" key="4">
    <source>
        <dbReference type="ARBA" id="ARBA00023125"/>
    </source>
</evidence>
<dbReference type="GO" id="GO:0003677">
    <property type="term" value="F:DNA binding"/>
    <property type="evidence" value="ECO:0007669"/>
    <property type="project" value="UniProtKB-KW"/>
</dbReference>
<dbReference type="Gene3D" id="1.10.10.10">
    <property type="entry name" value="Winged helix-like DNA-binding domain superfamily/Winged helix DNA-binding domain"/>
    <property type="match status" value="1"/>
</dbReference>
<dbReference type="InterPro" id="IPR013324">
    <property type="entry name" value="RNA_pol_sigma_r3/r4-like"/>
</dbReference>
<evidence type="ECO:0000259" key="7">
    <source>
        <dbReference type="Pfam" id="PF04545"/>
    </source>
</evidence>
<dbReference type="Pfam" id="PF04542">
    <property type="entry name" value="Sigma70_r2"/>
    <property type="match status" value="1"/>
</dbReference>
<name>W4LNA7_ENTF1</name>
<gene>
    <name evidence="8" type="ORF">ETSY1_15340</name>
</gene>
<evidence type="ECO:0000256" key="1">
    <source>
        <dbReference type="ARBA" id="ARBA00010641"/>
    </source>
</evidence>
<dbReference type="Pfam" id="PF04545">
    <property type="entry name" value="Sigma70_r4"/>
    <property type="match status" value="1"/>
</dbReference>
<keyword evidence="5" id="KW-0804">Transcription</keyword>
<dbReference type="InterPro" id="IPR039425">
    <property type="entry name" value="RNA_pol_sigma-70-like"/>
</dbReference>
<dbReference type="GO" id="GO:0016987">
    <property type="term" value="F:sigma factor activity"/>
    <property type="evidence" value="ECO:0007669"/>
    <property type="project" value="UniProtKB-KW"/>
</dbReference>
<dbReference type="InterPro" id="IPR007630">
    <property type="entry name" value="RNA_pol_sigma70_r4"/>
</dbReference>
<dbReference type="InterPro" id="IPR036388">
    <property type="entry name" value="WH-like_DNA-bd_sf"/>
</dbReference>
<dbReference type="EMBL" id="AZHW01000456">
    <property type="protein sequence ID" value="ETW99359.1"/>
    <property type="molecule type" value="Genomic_DNA"/>
</dbReference>
<comment type="similarity">
    <text evidence="1">Belongs to the sigma-70 factor family. ECF subfamily.</text>
</comment>
<feature type="domain" description="RNA polymerase sigma-70 region 2" evidence="6">
    <location>
        <begin position="37"/>
        <end position="97"/>
    </location>
</feature>
<dbReference type="AlphaFoldDB" id="W4LNA7"/>
<dbReference type="InterPro" id="IPR014284">
    <property type="entry name" value="RNA_pol_sigma-70_dom"/>
</dbReference>
<dbReference type="PANTHER" id="PTHR43133:SF8">
    <property type="entry name" value="RNA POLYMERASE SIGMA FACTOR HI_1459-RELATED"/>
    <property type="match status" value="1"/>
</dbReference>
<keyword evidence="3" id="KW-0731">Sigma factor</keyword>
<evidence type="ECO:0008006" key="10">
    <source>
        <dbReference type="Google" id="ProtNLM"/>
    </source>
</evidence>
<sequence>MAAPEPPLTDRDVQDAIAAGEYARAWRQLADIYTVVIFRYCYEMFGGDAALAEDLTQQVLMAAGEGLPKFRAQSSVKRWVLGIAHNMVRQEIGTRQRRRDIMSRHRDISEAIHRGHTGPPLAEALADSGFPSFDTHLFAQQQQAKLREAIATLEPRARSIVLLRFGIGTREAELSVAEIAEILGLSRSDVYRRLNTALIQLKKALDDEPA</sequence>
<keyword evidence="2" id="KW-0805">Transcription regulation</keyword>
<evidence type="ECO:0000256" key="2">
    <source>
        <dbReference type="ARBA" id="ARBA00023015"/>
    </source>
</evidence>
<reference evidence="8 9" key="1">
    <citation type="journal article" date="2014" name="Nature">
        <title>An environmental bacterial taxon with a large and distinct metabolic repertoire.</title>
        <authorList>
            <person name="Wilson M.C."/>
            <person name="Mori T."/>
            <person name="Ruckert C."/>
            <person name="Uria A.R."/>
            <person name="Helf M.J."/>
            <person name="Takada K."/>
            <person name="Gernert C."/>
            <person name="Steffens U.A."/>
            <person name="Heycke N."/>
            <person name="Schmitt S."/>
            <person name="Rinke C."/>
            <person name="Helfrich E.J."/>
            <person name="Brachmann A.O."/>
            <person name="Gurgui C."/>
            <person name="Wakimoto T."/>
            <person name="Kracht M."/>
            <person name="Crusemann M."/>
            <person name="Hentschel U."/>
            <person name="Abe I."/>
            <person name="Matsunaga S."/>
            <person name="Kalinowski J."/>
            <person name="Takeyama H."/>
            <person name="Piel J."/>
        </authorList>
    </citation>
    <scope>NUCLEOTIDE SEQUENCE [LARGE SCALE GENOMIC DNA]</scope>
    <source>
        <strain evidence="9">TSY1</strain>
    </source>
</reference>
<keyword evidence="9" id="KW-1185">Reference proteome</keyword>
<dbReference type="InterPro" id="IPR007627">
    <property type="entry name" value="RNA_pol_sigma70_r2"/>
</dbReference>
<feature type="domain" description="RNA polymerase sigma-70 region 4" evidence="7">
    <location>
        <begin position="149"/>
        <end position="203"/>
    </location>
</feature>
<dbReference type="InterPro" id="IPR013325">
    <property type="entry name" value="RNA_pol_sigma_r2"/>
</dbReference>
<comment type="caution">
    <text evidence="8">The sequence shown here is derived from an EMBL/GenBank/DDBJ whole genome shotgun (WGS) entry which is preliminary data.</text>
</comment>
<dbReference type="Proteomes" id="UP000019141">
    <property type="component" value="Unassembled WGS sequence"/>
</dbReference>
<organism evidence="8 9">
    <name type="scientific">Entotheonella factor</name>
    <dbReference type="NCBI Taxonomy" id="1429438"/>
    <lineage>
        <taxon>Bacteria</taxon>
        <taxon>Pseudomonadati</taxon>
        <taxon>Nitrospinota/Tectimicrobiota group</taxon>
        <taxon>Candidatus Tectimicrobiota</taxon>
        <taxon>Candidatus Entotheonellia</taxon>
        <taxon>Candidatus Entotheonellales</taxon>
        <taxon>Candidatus Entotheonellaceae</taxon>
        <taxon>Candidatus Entotheonella</taxon>
    </lineage>
</organism>
<dbReference type="SUPFAM" id="SSF88946">
    <property type="entry name" value="Sigma2 domain of RNA polymerase sigma factors"/>
    <property type="match status" value="1"/>
</dbReference>
<evidence type="ECO:0000313" key="9">
    <source>
        <dbReference type="Proteomes" id="UP000019141"/>
    </source>
</evidence>
<evidence type="ECO:0000256" key="3">
    <source>
        <dbReference type="ARBA" id="ARBA00023082"/>
    </source>
</evidence>
<dbReference type="PANTHER" id="PTHR43133">
    <property type="entry name" value="RNA POLYMERASE ECF-TYPE SIGMA FACTO"/>
    <property type="match status" value="1"/>
</dbReference>
<accession>W4LNA7</accession>
<dbReference type="SUPFAM" id="SSF88659">
    <property type="entry name" value="Sigma3 and sigma4 domains of RNA polymerase sigma factors"/>
    <property type="match status" value="1"/>
</dbReference>
<dbReference type="GO" id="GO:0006352">
    <property type="term" value="P:DNA-templated transcription initiation"/>
    <property type="evidence" value="ECO:0007669"/>
    <property type="project" value="InterPro"/>
</dbReference>
<keyword evidence="4" id="KW-0238">DNA-binding</keyword>